<dbReference type="Gene3D" id="1.10.10.820">
    <property type="match status" value="1"/>
</dbReference>
<feature type="domain" description="MyTH4" evidence="15">
    <location>
        <begin position="1015"/>
        <end position="1240"/>
    </location>
</feature>
<dbReference type="SMART" id="SM00139">
    <property type="entry name" value="MyTH4"/>
    <property type="match status" value="2"/>
</dbReference>
<dbReference type="Gene3D" id="1.25.40.530">
    <property type="entry name" value="MyTH4 domain"/>
    <property type="match status" value="3"/>
</dbReference>
<dbReference type="InterPro" id="IPR057130">
    <property type="entry name" value="Myosin_VII_N"/>
</dbReference>
<dbReference type="GO" id="GO:0030182">
    <property type="term" value="P:neuron differentiation"/>
    <property type="evidence" value="ECO:0007669"/>
    <property type="project" value="UniProtKB-ARBA"/>
</dbReference>
<comment type="similarity">
    <text evidence="2 12">Belongs to the TRAFAC class myosin-kinesin ATPase superfamily. Myosin family.</text>
</comment>
<dbReference type="PRINTS" id="PR00193">
    <property type="entry name" value="MYOSINHEAVY"/>
</dbReference>
<dbReference type="SMART" id="SM00295">
    <property type="entry name" value="B41"/>
    <property type="match status" value="2"/>
</dbReference>
<keyword evidence="9 12" id="KW-0505">Motor protein</keyword>
<feature type="domain" description="MyTH4" evidence="15">
    <location>
        <begin position="1694"/>
        <end position="1839"/>
    </location>
</feature>
<evidence type="ECO:0000259" key="14">
    <source>
        <dbReference type="PROSITE" id="PS50057"/>
    </source>
</evidence>
<dbReference type="EMBL" id="AXCM01000782">
    <property type="status" value="NOT_ANNOTATED_CDS"/>
    <property type="molecule type" value="Genomic_DNA"/>
</dbReference>
<dbReference type="SUPFAM" id="SSF47031">
    <property type="entry name" value="Second domain of FERM"/>
    <property type="match status" value="2"/>
</dbReference>
<dbReference type="SUPFAM" id="SSF54236">
    <property type="entry name" value="Ubiquitin-like"/>
    <property type="match status" value="2"/>
</dbReference>
<dbReference type="InterPro" id="IPR000048">
    <property type="entry name" value="IQ_motif_EF-hand-BS"/>
</dbReference>
<dbReference type="Gene3D" id="2.30.30.40">
    <property type="entry name" value="SH3 Domains"/>
    <property type="match status" value="1"/>
</dbReference>
<dbReference type="InterPro" id="IPR035963">
    <property type="entry name" value="FERM_2"/>
</dbReference>
<dbReference type="InterPro" id="IPR001609">
    <property type="entry name" value="Myosin_head_motor_dom-like"/>
</dbReference>
<evidence type="ECO:0000256" key="1">
    <source>
        <dbReference type="ARBA" id="ARBA00004496"/>
    </source>
</evidence>
<dbReference type="CDD" id="cd14473">
    <property type="entry name" value="FERM_B-lobe"/>
    <property type="match status" value="2"/>
</dbReference>
<dbReference type="InterPro" id="IPR000299">
    <property type="entry name" value="FERM_domain"/>
</dbReference>
<reference evidence="18" key="1">
    <citation type="submission" date="2013-09" db="EMBL/GenBank/DDBJ databases">
        <title>The Genome Sequence of Anopheles culicifacies species A.</title>
        <authorList>
            <consortium name="The Broad Institute Genomics Platform"/>
            <person name="Neafsey D.E."/>
            <person name="Besansky N."/>
            <person name="Howell P."/>
            <person name="Walton C."/>
            <person name="Young S.K."/>
            <person name="Zeng Q."/>
            <person name="Gargeya S."/>
            <person name="Fitzgerald M."/>
            <person name="Haas B."/>
            <person name="Abouelleil A."/>
            <person name="Allen A.W."/>
            <person name="Alvarado L."/>
            <person name="Arachchi H.M."/>
            <person name="Berlin A.M."/>
            <person name="Chapman S.B."/>
            <person name="Gainer-Dewar J."/>
            <person name="Goldberg J."/>
            <person name="Griggs A."/>
            <person name="Gujja S."/>
            <person name="Hansen M."/>
            <person name="Howarth C."/>
            <person name="Imamovic A."/>
            <person name="Ireland A."/>
            <person name="Larimer J."/>
            <person name="McCowan C."/>
            <person name="Murphy C."/>
            <person name="Pearson M."/>
            <person name="Poon T.W."/>
            <person name="Priest M."/>
            <person name="Roberts A."/>
            <person name="Saif S."/>
            <person name="Shea T."/>
            <person name="Sisk P."/>
            <person name="Sykes S."/>
            <person name="Wortman J."/>
            <person name="Nusbaum C."/>
            <person name="Birren B."/>
        </authorList>
    </citation>
    <scope>NUCLEOTIDE SEQUENCE [LARGE SCALE GENOMIC DNA]</scope>
    <source>
        <strain evidence="18">A-37</strain>
    </source>
</reference>
<feature type="binding site" evidence="12">
    <location>
        <begin position="157"/>
        <end position="164"/>
    </location>
    <ligand>
        <name>ATP</name>
        <dbReference type="ChEBI" id="CHEBI:30616"/>
    </ligand>
</feature>
<dbReference type="FunFam" id="1.10.10.820:FF:000001">
    <property type="entry name" value="Myosin heavy chain"/>
    <property type="match status" value="1"/>
</dbReference>
<dbReference type="InterPro" id="IPR029071">
    <property type="entry name" value="Ubiquitin-like_domsf"/>
</dbReference>
<dbReference type="CDD" id="cd17093">
    <property type="entry name" value="FERM2_F1_Myosin-VII"/>
    <property type="match status" value="1"/>
</dbReference>
<dbReference type="InterPro" id="IPR019748">
    <property type="entry name" value="FERM_central"/>
</dbReference>
<dbReference type="Pfam" id="PF00063">
    <property type="entry name" value="Myosin_head"/>
    <property type="match status" value="1"/>
</dbReference>
<keyword evidence="4" id="KW-0963">Cytoplasm</keyword>
<feature type="domain" description="SH3" evidence="13">
    <location>
        <begin position="1551"/>
        <end position="1620"/>
    </location>
</feature>
<protein>
    <submittedName>
        <fullName evidence="17">Uncharacterized protein</fullName>
    </submittedName>
</protein>
<dbReference type="GO" id="GO:0003774">
    <property type="term" value="F:cytoskeletal motor activity"/>
    <property type="evidence" value="ECO:0007669"/>
    <property type="project" value="UniProtKB-UniRule"/>
</dbReference>
<proteinExistence type="inferred from homology"/>
<dbReference type="Proteomes" id="UP000075883">
    <property type="component" value="Unassembled WGS sequence"/>
</dbReference>
<evidence type="ECO:0000259" key="16">
    <source>
        <dbReference type="PROSITE" id="PS51456"/>
    </source>
</evidence>
<dbReference type="Pfam" id="PF00373">
    <property type="entry name" value="FERM_M"/>
    <property type="match status" value="1"/>
</dbReference>
<dbReference type="InterPro" id="IPR051567">
    <property type="entry name" value="Unconventional_Myosin_ATPase"/>
</dbReference>
<dbReference type="Gene3D" id="3.40.850.10">
    <property type="entry name" value="Kinesin motor domain"/>
    <property type="match status" value="1"/>
</dbReference>
<evidence type="ECO:0000256" key="11">
    <source>
        <dbReference type="PROSITE-ProRule" id="PRU00192"/>
    </source>
</evidence>
<keyword evidence="10 12" id="KW-0009">Actin-binding</keyword>
<dbReference type="Pfam" id="PF24123">
    <property type="entry name" value="Myosin_VII_N"/>
    <property type="match status" value="1"/>
</dbReference>
<dbReference type="CDD" id="cd17092">
    <property type="entry name" value="FERM1_F1_Myosin-VII"/>
    <property type="match status" value="1"/>
</dbReference>
<dbReference type="InterPro" id="IPR014352">
    <property type="entry name" value="FERM/acyl-CoA-bd_prot_sf"/>
</dbReference>
<evidence type="ECO:0000313" key="17">
    <source>
        <dbReference type="EnsemblMetazoa" id="ACUA010913-PA"/>
    </source>
</evidence>
<dbReference type="GO" id="GO:0071944">
    <property type="term" value="C:cell periphery"/>
    <property type="evidence" value="ECO:0007669"/>
    <property type="project" value="UniProtKB-ARBA"/>
</dbReference>
<dbReference type="Pfam" id="PF21989">
    <property type="entry name" value="RA_2"/>
    <property type="match status" value="2"/>
</dbReference>
<evidence type="ECO:0000259" key="13">
    <source>
        <dbReference type="PROSITE" id="PS50002"/>
    </source>
</evidence>
<dbReference type="Gene3D" id="1.20.80.10">
    <property type="match status" value="2"/>
</dbReference>
<feature type="domain" description="FERM" evidence="14">
    <location>
        <begin position="1845"/>
        <end position="2151"/>
    </location>
</feature>
<dbReference type="GO" id="GO:0120025">
    <property type="term" value="C:plasma membrane bounded cell projection"/>
    <property type="evidence" value="ECO:0007669"/>
    <property type="project" value="UniProtKB-ARBA"/>
</dbReference>
<dbReference type="GO" id="GO:0003779">
    <property type="term" value="F:actin binding"/>
    <property type="evidence" value="ECO:0007669"/>
    <property type="project" value="UniProtKB-KW"/>
</dbReference>
<keyword evidence="3 11" id="KW-0728">SH3 domain</keyword>
<dbReference type="SMART" id="SM00015">
    <property type="entry name" value="IQ"/>
    <property type="match status" value="2"/>
</dbReference>
<dbReference type="InterPro" id="IPR000857">
    <property type="entry name" value="MyTH4_dom"/>
</dbReference>
<dbReference type="CDD" id="cd01381">
    <property type="entry name" value="MYSc_Myo7"/>
    <property type="match status" value="1"/>
</dbReference>
<dbReference type="PROSITE" id="PS50002">
    <property type="entry name" value="SH3"/>
    <property type="match status" value="1"/>
</dbReference>
<dbReference type="PROSITE" id="PS51016">
    <property type="entry name" value="MYTH4"/>
    <property type="match status" value="2"/>
</dbReference>
<accession>A0A182M6U2</accession>
<dbReference type="SUPFAM" id="SSF50044">
    <property type="entry name" value="SH3-domain"/>
    <property type="match status" value="1"/>
</dbReference>
<dbReference type="EnsemblMetazoa" id="ACUA010913-RA">
    <property type="protein sequence ID" value="ACUA010913-PA"/>
    <property type="gene ID" value="ACUA010913"/>
</dbReference>
<keyword evidence="7 12" id="KW-0067">ATP-binding</keyword>
<evidence type="ECO:0000256" key="4">
    <source>
        <dbReference type="ARBA" id="ARBA00022490"/>
    </source>
</evidence>
<dbReference type="PROSITE" id="PS50057">
    <property type="entry name" value="FERM_3"/>
    <property type="match status" value="2"/>
</dbReference>
<reference evidence="17" key="2">
    <citation type="submission" date="2020-05" db="UniProtKB">
        <authorList>
            <consortium name="EnsemblMetazoa"/>
        </authorList>
    </citation>
    <scope>IDENTIFICATION</scope>
    <source>
        <strain evidence="17">A-37</strain>
    </source>
</reference>
<dbReference type="GO" id="GO:0005737">
    <property type="term" value="C:cytoplasm"/>
    <property type="evidence" value="ECO:0007669"/>
    <property type="project" value="UniProtKB-SubCell"/>
</dbReference>
<evidence type="ECO:0000256" key="6">
    <source>
        <dbReference type="ARBA" id="ARBA00022741"/>
    </source>
</evidence>
<dbReference type="PROSITE" id="PS51456">
    <property type="entry name" value="MYOSIN_MOTOR"/>
    <property type="match status" value="1"/>
</dbReference>
<dbReference type="Gene3D" id="1.20.5.4820">
    <property type="match status" value="1"/>
</dbReference>
<evidence type="ECO:0000256" key="5">
    <source>
        <dbReference type="ARBA" id="ARBA00022737"/>
    </source>
</evidence>
<dbReference type="InterPro" id="IPR002404">
    <property type="entry name" value="IRS_PTB"/>
</dbReference>
<dbReference type="InterPro" id="IPR001452">
    <property type="entry name" value="SH3_domain"/>
</dbReference>
<keyword evidence="5" id="KW-0677">Repeat</keyword>
<dbReference type="CDD" id="cd13199">
    <property type="entry name" value="FERM_C2_MyoVII"/>
    <property type="match status" value="1"/>
</dbReference>
<evidence type="ECO:0000256" key="7">
    <source>
        <dbReference type="ARBA" id="ARBA00022840"/>
    </source>
</evidence>
<dbReference type="Pfam" id="PF00784">
    <property type="entry name" value="MyTH4"/>
    <property type="match status" value="2"/>
</dbReference>
<dbReference type="Pfam" id="PF02174">
    <property type="entry name" value="IRS"/>
    <property type="match status" value="1"/>
</dbReference>
<keyword evidence="6 12" id="KW-0547">Nucleotide-binding</keyword>
<dbReference type="PROSITE" id="PS50096">
    <property type="entry name" value="IQ"/>
    <property type="match status" value="2"/>
</dbReference>
<dbReference type="InterPro" id="IPR036106">
    <property type="entry name" value="MYSc_Myo7"/>
</dbReference>
<dbReference type="SUPFAM" id="SSF52540">
    <property type="entry name" value="P-loop containing nucleoside triphosphate hydrolases"/>
    <property type="match status" value="1"/>
</dbReference>
<evidence type="ECO:0000256" key="9">
    <source>
        <dbReference type="ARBA" id="ARBA00023175"/>
    </source>
</evidence>
<dbReference type="GO" id="GO:0016459">
    <property type="term" value="C:myosin complex"/>
    <property type="evidence" value="ECO:0007669"/>
    <property type="project" value="UniProtKB-KW"/>
</dbReference>
<dbReference type="InterPro" id="IPR041794">
    <property type="entry name" value="MyoVII_FERM_C2"/>
</dbReference>
<dbReference type="PANTHER" id="PTHR22692">
    <property type="entry name" value="MYOSIN VII, XV"/>
    <property type="match status" value="1"/>
</dbReference>
<feature type="domain" description="FERM" evidence="14">
    <location>
        <begin position="1245"/>
        <end position="1556"/>
    </location>
</feature>
<dbReference type="STRING" id="139723.A0A182M6U2"/>
<dbReference type="Pfam" id="PF21998">
    <property type="entry name" value="FERM_C1_MyoVII"/>
    <property type="match status" value="1"/>
</dbReference>
<dbReference type="VEuPathDB" id="VectorBase:ACUA010913"/>
<evidence type="ECO:0000259" key="15">
    <source>
        <dbReference type="PROSITE" id="PS51016"/>
    </source>
</evidence>
<dbReference type="Gene3D" id="2.30.29.30">
    <property type="entry name" value="Pleckstrin-homology domain (PH domain)/Phosphotyrosine-binding domain (PTB)"/>
    <property type="match status" value="2"/>
</dbReference>
<evidence type="ECO:0000256" key="2">
    <source>
        <dbReference type="ARBA" id="ARBA00008314"/>
    </source>
</evidence>
<dbReference type="SUPFAM" id="SSF50729">
    <property type="entry name" value="PH domain-like"/>
    <property type="match status" value="1"/>
</dbReference>
<name>A0A182M6U2_9DIPT</name>
<comment type="subcellular location">
    <subcellularLocation>
        <location evidence="1">Cytoplasm</location>
    </subcellularLocation>
</comment>
<dbReference type="Gene3D" id="3.10.20.90">
    <property type="entry name" value="Phosphatidylinositol 3-kinase Catalytic Subunit, Chain A, domain 1"/>
    <property type="match status" value="2"/>
</dbReference>
<organism evidence="17 18">
    <name type="scientific">Anopheles culicifacies</name>
    <dbReference type="NCBI Taxonomy" id="139723"/>
    <lineage>
        <taxon>Eukaryota</taxon>
        <taxon>Metazoa</taxon>
        <taxon>Ecdysozoa</taxon>
        <taxon>Arthropoda</taxon>
        <taxon>Hexapoda</taxon>
        <taxon>Insecta</taxon>
        <taxon>Pterygota</taxon>
        <taxon>Neoptera</taxon>
        <taxon>Endopterygota</taxon>
        <taxon>Diptera</taxon>
        <taxon>Nematocera</taxon>
        <taxon>Culicoidea</taxon>
        <taxon>Culicidae</taxon>
        <taxon>Anophelinae</taxon>
        <taxon>Anopheles</taxon>
        <taxon>culicifacies species complex</taxon>
    </lineage>
</organism>
<dbReference type="InterPro" id="IPR019749">
    <property type="entry name" value="Band_41_domain"/>
</dbReference>
<evidence type="ECO:0000256" key="8">
    <source>
        <dbReference type="ARBA" id="ARBA00023123"/>
    </source>
</evidence>
<feature type="region of interest" description="Actin-binding" evidence="12">
    <location>
        <begin position="612"/>
        <end position="634"/>
    </location>
</feature>
<dbReference type="InterPro" id="IPR011993">
    <property type="entry name" value="PH-like_dom_sf"/>
</dbReference>
<evidence type="ECO:0000256" key="3">
    <source>
        <dbReference type="ARBA" id="ARBA00022443"/>
    </source>
</evidence>
<dbReference type="PANTHER" id="PTHR22692:SF33">
    <property type="entry name" value="MYOSIN"/>
    <property type="match status" value="1"/>
</dbReference>
<dbReference type="InterPro" id="IPR036028">
    <property type="entry name" value="SH3-like_dom_sf"/>
</dbReference>
<dbReference type="Pfam" id="PF00612">
    <property type="entry name" value="IQ"/>
    <property type="match status" value="2"/>
</dbReference>
<dbReference type="Gene3D" id="1.20.120.720">
    <property type="entry name" value="Myosin VI head, motor domain, U50 subdomain"/>
    <property type="match status" value="1"/>
</dbReference>
<dbReference type="InterPro" id="IPR036961">
    <property type="entry name" value="Kinesin_motor_dom_sf"/>
</dbReference>
<evidence type="ECO:0000313" key="18">
    <source>
        <dbReference type="Proteomes" id="UP000075883"/>
    </source>
</evidence>
<sequence length="2154" mass="248714">METREELGEWVWIHSKHNHEFELPYAGRVLRTHEGRTLVANDDGEEFWVKDAEIIKPMHVSSQRTVHDMITLGDLQEYAILRNLIVRYRQKQIYTYTGSMLVAINPYEILPIYTYKEINLYRDKKLGELPPHIFAIGDSAYQEMKREQRDQCIVISGESGAGKTESTKLILQYLAATSGKHSWIEQQIIESNPILEAFGNAKTMRNDNSSRFGKYIDVHFTTDGSIGGARIEQYLLEKSRIVRQNRGERNYHIFYSMLAGMTKEERKRFDLEDAPKAYAYLTSGQTLICEGRNDAKEFADVRSAMKVLAFDDQEIQSILSLLAAILHIGNVKYKATVVQNIDAVEINDTLNVGRVAVLLGVSKPQLLSALTRKTIVAHGERVVSQLSKDQALEARDAFVKAIYGKLFITIVDKINKAIYKPSNKGRLSIGVLDIFGFEQFEVNSFEQLCINYANENLQQFFVKHIFKMEQAEYAREGINWTTIDFIDNQEILDMIGMKSLNLMSLIDEETRFPKGTDLTMLSKLHTTHGSKTVYVKPKYDKDPAFGVQHFAGVVFYRVEGFLEKNRDSFSADLKELVTKSTNEYLVALFGTDDSLDTTKRSITLSLQFRNSLDSLMRTLSSCHPYFIRCIKPNDVKRPKIIDKTLCVRQLRYSGMMETAKIRKAGYAIRHTYREFVDRYRHLVPGIGAAQKVDCVQAAKDICKKVLAPIPDDYQFGMTKVFLKESHDYLLESERSRVYLHYVVFIQRAFRKVLFWRYLRRYRQAAIIIQKHWRARGYRADYLKMRNGYRRLQAVIKSRTQTYAFGRLREAIVQLQAQCRGYLTRRNLRDRITYRARRMNEIIATQRTEELQFRKSGNARWKEDAEHNYWLRIDELNREMTYQQEARTVVLPQPSINVEEDNKIVDDVFGFLEGTTSPEPVPKRTPSLAVSKMRQYFEEKSRNKKIIPTKLLSHHLTNISHPSSVSNLLQGAEQPEGAGQQNVQEQQTVAYREDLSDYNFSKFAATYFANNASYQFSKRKLKSSLLDLYSTADVISAQALWITILRFMGDMADAKYEDDSDESKHKPVMQRVSTTLGRNFAKSKDFQAFQETLSEHDRKMIHRTLKKKSKIPTELKSIMENNEEITDYQEFLNNRSNNLDKLHFIIGHGILNRNLRDEIFCQICKQLTNNPTATSHAKGWILLSLCVGCFPPTERFEKYLRSFIRDGPELYAPYCEHRLDRTLKNGTRRQPPSLMELQATKSKKPMIVSVILMDGTNRTIETDSATTAAELCEKVSDLVGLQDRFGFSIFITMQDKVLSLQSGREFLMDAISNCEQYAKEQGLSERTADWKIFFRKELFAPWHDPATDPVATGLIYAQIVRGLNLGELVSNSDKDLAMLAALQYFAEYGSEMNTKTLQERLKDFVPRSVLRPETASRWMQMVELAYKKSRCVKEFLQRGVAKEDIVLFAKITWGMMFSRFFEAVQSGGPSLATANIIIAVNWSGLFFVNEQEQVLVELTYPEIVQVNCEEDGETEVGTLYLGTIQGEEFSFKTFDARVVSELVNFIIDGLKKRSLYAVVVQSFKSDTTDDTVLTLLKGDLITLGQGFTGESIMAEESTWGYGECNGKSGYFPTESIYILPTIMPPTGVVLNFYKKENAIKSKKHAGPIYNTVQRKKMHTLQRFATDHFRPAIANVSSATSINSVRKSTVEELWKHTRDPMKLPLLERLQNDRARCDTALMIFTLILKYMGDLPKSRDQIDVSKIFTPAMADDLLRDEVYCQLMRQLTENKIQISEERGWDLLWLATGVMLPSQPLQKELFMFLRTRKHPIAVDCLQRLQKTIKMGCRKYPPYIVEVEAIRYRTVEIYHKVYFPDDSDEAFQIESCTRTKDLIQTITRRLELKSSEGFSLFIKVMDKVLSVPEDYFLFDFIYELLEWLRETHPSHTNDNRVQCEYQLFFMRKLWINVVPGRDQNADDIFHFHQEVPKVLQGYYQLTKEQAIDLAAYIFWAQYEVSDLSLLGKSFHEFLPLLIAKDTERLQKLDHWKRDIVAKIDSVKGISVGEAKLAFLKLMQQFSMFGSTFFVVKQATDQNLPSTLLIAINRSGFHLIEPHTKEVLHSYSYTELNFWSSGNTFFHIKFGNMMGSTKLLLETKQGYKMDELLASYIRHFKAQAQRS</sequence>
<dbReference type="InterPro" id="IPR041793">
    <property type="entry name" value="MyoVII_FERM_C1"/>
</dbReference>
<dbReference type="InterPro" id="IPR038185">
    <property type="entry name" value="MyTH4_dom_sf"/>
</dbReference>
<dbReference type="GO" id="GO:0009887">
    <property type="term" value="P:animal organ morphogenesis"/>
    <property type="evidence" value="ECO:0007669"/>
    <property type="project" value="UniProtKB-ARBA"/>
</dbReference>
<dbReference type="SMART" id="SM00242">
    <property type="entry name" value="MYSc"/>
    <property type="match status" value="1"/>
</dbReference>
<dbReference type="GO" id="GO:0009888">
    <property type="term" value="P:tissue development"/>
    <property type="evidence" value="ECO:0007669"/>
    <property type="project" value="UniProtKB-ARBA"/>
</dbReference>
<dbReference type="CDD" id="cd13198">
    <property type="entry name" value="FERM_C1_MyoVII"/>
    <property type="match status" value="1"/>
</dbReference>
<feature type="domain" description="Myosin motor" evidence="16">
    <location>
        <begin position="64"/>
        <end position="735"/>
    </location>
</feature>
<dbReference type="Gene3D" id="1.20.58.530">
    <property type="match status" value="1"/>
</dbReference>
<dbReference type="GO" id="GO:0005524">
    <property type="term" value="F:ATP binding"/>
    <property type="evidence" value="ECO:0007669"/>
    <property type="project" value="UniProtKB-UniRule"/>
</dbReference>
<dbReference type="InterPro" id="IPR027417">
    <property type="entry name" value="P-loop_NTPase"/>
</dbReference>
<keyword evidence="8 12" id="KW-0518">Myosin</keyword>
<keyword evidence="18" id="KW-1185">Reference proteome</keyword>
<evidence type="ECO:0000256" key="10">
    <source>
        <dbReference type="ARBA" id="ARBA00023203"/>
    </source>
</evidence>
<evidence type="ECO:0000256" key="12">
    <source>
        <dbReference type="PROSITE-ProRule" id="PRU00782"/>
    </source>
</evidence>